<comment type="similarity">
    <text evidence="2 6">Belongs to the glycosyl hydrolase 72 family.</text>
</comment>
<keyword evidence="10" id="KW-1185">Reference proteome</keyword>
<dbReference type="Proteomes" id="UP001274830">
    <property type="component" value="Unassembled WGS sequence"/>
</dbReference>
<proteinExistence type="inferred from homology"/>
<name>A0AAE0WKD9_9PEZI</name>
<dbReference type="GO" id="GO:0042124">
    <property type="term" value="F:1,3-beta-glucanosyltransferase activity"/>
    <property type="evidence" value="ECO:0007669"/>
    <property type="project" value="TreeGrafter"/>
</dbReference>
<dbReference type="EMBL" id="JAUTXT010000026">
    <property type="protein sequence ID" value="KAK3673332.1"/>
    <property type="molecule type" value="Genomic_DNA"/>
</dbReference>
<evidence type="ECO:0000256" key="5">
    <source>
        <dbReference type="ARBA" id="ARBA00023180"/>
    </source>
</evidence>
<keyword evidence="6" id="KW-0808">Transferase</keyword>
<keyword evidence="5" id="KW-0325">Glycoprotein</keyword>
<keyword evidence="6 8" id="KW-0472">Membrane</keyword>
<accession>A0AAE0WKD9</accession>
<dbReference type="Gene3D" id="3.20.20.80">
    <property type="entry name" value="Glycosidases"/>
    <property type="match status" value="1"/>
</dbReference>
<dbReference type="PANTHER" id="PTHR31468">
    <property type="entry name" value="1,3-BETA-GLUCANOSYLTRANSFERASE GAS1"/>
    <property type="match status" value="1"/>
</dbReference>
<evidence type="ECO:0000256" key="3">
    <source>
        <dbReference type="ARBA" id="ARBA00022729"/>
    </source>
</evidence>
<keyword evidence="6" id="KW-0449">Lipoprotein</keyword>
<feature type="transmembrane region" description="Helical" evidence="8">
    <location>
        <begin position="445"/>
        <end position="464"/>
    </location>
</feature>
<dbReference type="GO" id="GO:0005886">
    <property type="term" value="C:plasma membrane"/>
    <property type="evidence" value="ECO:0007669"/>
    <property type="project" value="UniProtKB-SubCell"/>
</dbReference>
<dbReference type="InterPro" id="IPR004886">
    <property type="entry name" value="Glucanosyltransferase"/>
</dbReference>
<protein>
    <recommendedName>
        <fullName evidence="6">1,3-beta-glucanosyltransferase</fullName>
        <ecNumber evidence="6">2.4.1.-</ecNumber>
    </recommendedName>
</protein>
<keyword evidence="4" id="KW-1015">Disulfide bond</keyword>
<feature type="region of interest" description="Disordered" evidence="7">
    <location>
        <begin position="371"/>
        <end position="420"/>
    </location>
</feature>
<comment type="caution">
    <text evidence="9">The sequence shown here is derived from an EMBL/GenBank/DDBJ whole genome shotgun (WGS) entry which is preliminary data.</text>
</comment>
<dbReference type="GO" id="GO:0071970">
    <property type="term" value="P:fungal-type cell wall (1-&gt;3)-beta-D-glucan biosynthetic process"/>
    <property type="evidence" value="ECO:0007669"/>
    <property type="project" value="TreeGrafter"/>
</dbReference>
<evidence type="ECO:0000256" key="8">
    <source>
        <dbReference type="SAM" id="Phobius"/>
    </source>
</evidence>
<dbReference type="SUPFAM" id="SSF51445">
    <property type="entry name" value="(Trans)glycosidases"/>
    <property type="match status" value="1"/>
</dbReference>
<evidence type="ECO:0000256" key="2">
    <source>
        <dbReference type="ARBA" id="ARBA00007528"/>
    </source>
</evidence>
<keyword evidence="3 6" id="KW-0732">Signal</keyword>
<feature type="signal peptide" evidence="6">
    <location>
        <begin position="1"/>
        <end position="20"/>
    </location>
</feature>
<keyword evidence="8" id="KW-0812">Transmembrane</keyword>
<organism evidence="9 10">
    <name type="scientific">Recurvomyces mirabilis</name>
    <dbReference type="NCBI Taxonomy" id="574656"/>
    <lineage>
        <taxon>Eukaryota</taxon>
        <taxon>Fungi</taxon>
        <taxon>Dikarya</taxon>
        <taxon>Ascomycota</taxon>
        <taxon>Pezizomycotina</taxon>
        <taxon>Dothideomycetes</taxon>
        <taxon>Dothideomycetidae</taxon>
        <taxon>Mycosphaerellales</taxon>
        <taxon>Teratosphaeriaceae</taxon>
        <taxon>Recurvomyces</taxon>
    </lineage>
</organism>
<dbReference type="GO" id="GO:0031505">
    <property type="term" value="P:fungal-type cell wall organization"/>
    <property type="evidence" value="ECO:0007669"/>
    <property type="project" value="TreeGrafter"/>
</dbReference>
<dbReference type="EC" id="2.4.1.-" evidence="6"/>
<evidence type="ECO:0000256" key="4">
    <source>
        <dbReference type="ARBA" id="ARBA00023157"/>
    </source>
</evidence>
<dbReference type="PANTHER" id="PTHR31468:SF8">
    <property type="entry name" value="1,3-BETA-GLUCANOSYLTRANSFERASE GAS2"/>
    <property type="match status" value="1"/>
</dbReference>
<dbReference type="Pfam" id="PF03198">
    <property type="entry name" value="Glyco_hydro_72"/>
    <property type="match status" value="1"/>
</dbReference>
<feature type="chain" id="PRO_5041773488" description="1,3-beta-glucanosyltransferase" evidence="6">
    <location>
        <begin position="21"/>
        <end position="465"/>
    </location>
</feature>
<keyword evidence="8" id="KW-1133">Transmembrane helix</keyword>
<dbReference type="FunFam" id="3.20.20.80:FF:000038">
    <property type="entry name" value="1,3-beta-glucanosyltransferase"/>
    <property type="match status" value="1"/>
</dbReference>
<keyword evidence="6" id="KW-0336">GPI-anchor</keyword>
<evidence type="ECO:0000256" key="6">
    <source>
        <dbReference type="RuleBase" id="RU361209"/>
    </source>
</evidence>
<comment type="function">
    <text evidence="6">Splits internally a 1,3-beta-glucan molecule and transfers the newly generated reducing end (the donor) to the non-reducing end of another 1,3-beta-glucan molecule (the acceptor) forming a 1,3-beta linkage, resulting in the elongation of 1,3-beta-glucan chains in the cell wall.</text>
</comment>
<feature type="compositionally biased region" description="Low complexity" evidence="7">
    <location>
        <begin position="386"/>
        <end position="420"/>
    </location>
</feature>
<comment type="subcellular location">
    <subcellularLocation>
        <location evidence="1 6">Cell membrane</location>
        <topology evidence="1 6">Lipid-anchor</topology>
        <topology evidence="1 6">GPI-anchor</topology>
    </subcellularLocation>
</comment>
<evidence type="ECO:0000313" key="10">
    <source>
        <dbReference type="Proteomes" id="UP001274830"/>
    </source>
</evidence>
<evidence type="ECO:0000256" key="1">
    <source>
        <dbReference type="ARBA" id="ARBA00004609"/>
    </source>
</evidence>
<evidence type="ECO:0000313" key="9">
    <source>
        <dbReference type="EMBL" id="KAK3673332.1"/>
    </source>
</evidence>
<dbReference type="GO" id="GO:0098552">
    <property type="term" value="C:side of membrane"/>
    <property type="evidence" value="ECO:0007669"/>
    <property type="project" value="UniProtKB-KW"/>
</dbReference>
<sequence>MYGLAATSGLMLALASQAYAATSALTIKGSKFFTGDGNQFFIKGIAYQLTNDDPLADSTQCVLDINLMKTIGTNTIRVYHVDPSANHDTCMGALSDAGIYVFLDLDTFPTYILQENPEWNQTQYSAYQKVMDAFHNYDNVAGFFVGNEVLTTGAGSIAAPYIKAAARDMKAYRDSKGYRKIPVGYSAADISDLRPNLQNYVACGSNQSEAMDFYSLNAYEWCGDSSYDVSGYSQLQMNASDYNIPIFFSETGCNTVPPRTFGDQAAIFGSEMSGTWSGAIIYEWIEETNNYGLVSYGAPAAATATGNGIVAGYTRTGTPIPISPDFDNLSKAWATASPSGVQMNNYNPSNSPPACPAYTSGLWEVSSNQPLPTLGQGADYQQPSHSSTSGASSMAGSSSKSGSASASRTSGATAASGAASGSSTAAASSTAASAAMARSVPSSDANVMILGFIGLVGMIAVIGIL</sequence>
<reference evidence="9" key="1">
    <citation type="submission" date="2023-07" db="EMBL/GenBank/DDBJ databases">
        <title>Black Yeasts Isolated from many extreme environments.</title>
        <authorList>
            <person name="Coleine C."/>
            <person name="Stajich J.E."/>
            <person name="Selbmann L."/>
        </authorList>
    </citation>
    <scope>NUCLEOTIDE SEQUENCE</scope>
    <source>
        <strain evidence="9">CCFEE 5485</strain>
    </source>
</reference>
<dbReference type="AlphaFoldDB" id="A0AAE0WKD9"/>
<dbReference type="InterPro" id="IPR017853">
    <property type="entry name" value="GH"/>
</dbReference>
<evidence type="ECO:0000256" key="7">
    <source>
        <dbReference type="SAM" id="MobiDB-lite"/>
    </source>
</evidence>
<gene>
    <name evidence="9" type="ORF">LTR78_006878</name>
</gene>